<keyword evidence="1" id="KW-0560">Oxidoreductase</keyword>
<sequence length="342" mass="36679">MSTVLVTGGSGFVGIHAVLQLLAAGHDVRTTLRRPDRQAGVLAMLREGGIDPAGRLVFFTADLTGDEGWREAVTGCDYVLHVASPLSTTVPKDEDEMIIPARDGTLRVLRAAREAGVKRVVITSSLGAIGYGHPPRATPFDETDWTNLDGDDVQPYVKSKTLAERAAWDFVACEGGGLELSVVNPTGIFGPVLGPDFSGSIEIVKLLLSGAMPAVPRIYFGLVDVRDVVDLHLRAMTAPEAKGERFIAVSGETLSLLDIAGVLRRELGPAARRVPRFQAPDWLVRLAATGVPMLRYTLPMLGKVRKSTSAKARRLLGWQARSNEEAILSSAESLIRLGLVKA</sequence>
<evidence type="ECO:0000313" key="5">
    <source>
        <dbReference type="Proteomes" id="UP001156905"/>
    </source>
</evidence>
<dbReference type="InterPro" id="IPR050425">
    <property type="entry name" value="NAD(P)_dehydrat-like"/>
</dbReference>
<dbReference type="EMBL" id="BSOW01000049">
    <property type="protein sequence ID" value="GLR91524.1"/>
    <property type="molecule type" value="Genomic_DNA"/>
</dbReference>
<organism evidence="4 5">
    <name type="scientific">Bradyrhizobium iriomotense</name>
    <dbReference type="NCBI Taxonomy" id="441950"/>
    <lineage>
        <taxon>Bacteria</taxon>
        <taxon>Pseudomonadati</taxon>
        <taxon>Pseudomonadota</taxon>
        <taxon>Alphaproteobacteria</taxon>
        <taxon>Hyphomicrobiales</taxon>
        <taxon>Nitrobacteraceae</taxon>
        <taxon>Bradyrhizobium</taxon>
    </lineage>
</organism>
<dbReference type="PANTHER" id="PTHR10366:SF564">
    <property type="entry name" value="STEROL-4-ALPHA-CARBOXYLATE 3-DEHYDROGENASE, DECARBOXYLATING"/>
    <property type="match status" value="1"/>
</dbReference>
<dbReference type="Gene3D" id="3.40.50.720">
    <property type="entry name" value="NAD(P)-binding Rossmann-like Domain"/>
    <property type="match status" value="1"/>
</dbReference>
<dbReference type="Proteomes" id="UP001156905">
    <property type="component" value="Unassembled WGS sequence"/>
</dbReference>
<evidence type="ECO:0000259" key="3">
    <source>
        <dbReference type="Pfam" id="PF01370"/>
    </source>
</evidence>
<dbReference type="SUPFAM" id="SSF51735">
    <property type="entry name" value="NAD(P)-binding Rossmann-fold domains"/>
    <property type="match status" value="1"/>
</dbReference>
<protein>
    <submittedName>
        <fullName evidence="4">Dihydroflavonol-4-reductase</fullName>
    </submittedName>
</protein>
<dbReference type="InterPro" id="IPR036291">
    <property type="entry name" value="NAD(P)-bd_dom_sf"/>
</dbReference>
<dbReference type="InterPro" id="IPR001509">
    <property type="entry name" value="Epimerase_deHydtase"/>
</dbReference>
<dbReference type="RefSeq" id="WP_284274983.1">
    <property type="nucleotide sequence ID" value="NZ_BSOW01000049.1"/>
</dbReference>
<keyword evidence="5" id="KW-1185">Reference proteome</keyword>
<evidence type="ECO:0000256" key="1">
    <source>
        <dbReference type="ARBA" id="ARBA00023002"/>
    </source>
</evidence>
<dbReference type="CDD" id="cd05227">
    <property type="entry name" value="AR_SDR_e"/>
    <property type="match status" value="1"/>
</dbReference>
<evidence type="ECO:0000256" key="2">
    <source>
        <dbReference type="ARBA" id="ARBA00023445"/>
    </source>
</evidence>
<gene>
    <name evidence="4" type="ORF">GCM10007857_82420</name>
</gene>
<dbReference type="PANTHER" id="PTHR10366">
    <property type="entry name" value="NAD DEPENDENT EPIMERASE/DEHYDRATASE"/>
    <property type="match status" value="1"/>
</dbReference>
<comment type="caution">
    <text evidence="4">The sequence shown here is derived from an EMBL/GenBank/DDBJ whole genome shotgun (WGS) entry which is preliminary data.</text>
</comment>
<evidence type="ECO:0000313" key="4">
    <source>
        <dbReference type="EMBL" id="GLR91524.1"/>
    </source>
</evidence>
<dbReference type="Pfam" id="PF01370">
    <property type="entry name" value="Epimerase"/>
    <property type="match status" value="1"/>
</dbReference>
<proteinExistence type="inferred from homology"/>
<comment type="similarity">
    <text evidence="2">Belongs to the NAD(P)-dependent epimerase/dehydratase family. Dihydroflavonol-4-reductase subfamily.</text>
</comment>
<reference evidence="5" key="1">
    <citation type="journal article" date="2019" name="Int. J. Syst. Evol. Microbiol.">
        <title>The Global Catalogue of Microorganisms (GCM) 10K type strain sequencing project: providing services to taxonomists for standard genome sequencing and annotation.</title>
        <authorList>
            <consortium name="The Broad Institute Genomics Platform"/>
            <consortium name="The Broad Institute Genome Sequencing Center for Infectious Disease"/>
            <person name="Wu L."/>
            <person name="Ma J."/>
        </authorList>
    </citation>
    <scope>NUCLEOTIDE SEQUENCE [LARGE SCALE GENOMIC DNA]</scope>
    <source>
        <strain evidence="5">NBRC 102520</strain>
    </source>
</reference>
<name>A0ABQ6BAX5_9BRAD</name>
<feature type="domain" description="NAD-dependent epimerase/dehydratase" evidence="3">
    <location>
        <begin position="4"/>
        <end position="243"/>
    </location>
</feature>
<accession>A0ABQ6BAX5</accession>